<accession>A0A562KGD0</accession>
<reference evidence="2 3" key="1">
    <citation type="journal article" date="2015" name="Stand. Genomic Sci.">
        <title>Genomic Encyclopedia of Bacterial and Archaeal Type Strains, Phase III: the genomes of soil and plant-associated and newly described type strains.</title>
        <authorList>
            <person name="Whitman W.B."/>
            <person name="Woyke T."/>
            <person name="Klenk H.P."/>
            <person name="Zhou Y."/>
            <person name="Lilburn T.G."/>
            <person name="Beck B.J."/>
            <person name="De Vos P."/>
            <person name="Vandamme P."/>
            <person name="Eisen J.A."/>
            <person name="Garrity G."/>
            <person name="Hugenholtz P."/>
            <person name="Kyrpides N.C."/>
        </authorList>
    </citation>
    <scope>NUCLEOTIDE SEQUENCE [LARGE SCALE GENOMIC DNA]</scope>
    <source>
        <strain evidence="2 3">CGMCC 1.10947</strain>
    </source>
</reference>
<dbReference type="RefSeq" id="WP_145642690.1">
    <property type="nucleotide sequence ID" value="NZ_CP088014.1"/>
</dbReference>
<dbReference type="OrthoDB" id="9765972at2"/>
<dbReference type="EMBL" id="VLKL01000037">
    <property type="protein sequence ID" value="TWH94283.1"/>
    <property type="molecule type" value="Genomic_DNA"/>
</dbReference>
<keyword evidence="3" id="KW-1185">Reference proteome</keyword>
<sequence length="230" mass="25650">MRKQTSTVLSQLRQSQGELIKARETAPEHLVAELEGSSITVTEIKKGATRAGRQISARDRQLTGMQQLLSTNTQNLAVAQKAQRMSCARSANWTTPSGSSISSSKRLEAEEALKARVTEKEAQIAGMQRQIDRGQPHPAGRSADQDGAGLRLPDGPLFRQRIDAIVERFTDMHQDLDRERQMMTGLRAKREEQLRGVLDSTARLYGDLQGITVVAGRWQRDHQNYKGFLD</sequence>
<evidence type="ECO:0000313" key="2">
    <source>
        <dbReference type="EMBL" id="TWH94283.1"/>
    </source>
</evidence>
<dbReference type="AlphaFoldDB" id="A0A562KGD0"/>
<protein>
    <submittedName>
        <fullName evidence="2">Uncharacterized protein DUF2130</fullName>
    </submittedName>
</protein>
<feature type="region of interest" description="Disordered" evidence="1">
    <location>
        <begin position="128"/>
        <end position="153"/>
    </location>
</feature>
<dbReference type="Proteomes" id="UP000317176">
    <property type="component" value="Unassembled WGS sequence"/>
</dbReference>
<dbReference type="Pfam" id="PF09903">
    <property type="entry name" value="DUF2130"/>
    <property type="match status" value="1"/>
</dbReference>
<gene>
    <name evidence="2" type="ORF">IQ17_06829</name>
</gene>
<name>A0A562KGD0_9BRAD</name>
<dbReference type="InterPro" id="IPR019219">
    <property type="entry name" value="DUF2130"/>
</dbReference>
<evidence type="ECO:0000256" key="1">
    <source>
        <dbReference type="SAM" id="MobiDB-lite"/>
    </source>
</evidence>
<proteinExistence type="predicted"/>
<evidence type="ECO:0000313" key="3">
    <source>
        <dbReference type="Proteomes" id="UP000317176"/>
    </source>
</evidence>
<comment type="caution">
    <text evidence="2">The sequence shown here is derived from an EMBL/GenBank/DDBJ whole genome shotgun (WGS) entry which is preliminary data.</text>
</comment>
<organism evidence="2 3">
    <name type="scientific">Bradyrhizobium daqingense</name>
    <dbReference type="NCBI Taxonomy" id="993502"/>
    <lineage>
        <taxon>Bacteria</taxon>
        <taxon>Pseudomonadati</taxon>
        <taxon>Pseudomonadota</taxon>
        <taxon>Alphaproteobacteria</taxon>
        <taxon>Hyphomicrobiales</taxon>
        <taxon>Nitrobacteraceae</taxon>
        <taxon>Bradyrhizobium</taxon>
    </lineage>
</organism>